<dbReference type="PANTHER" id="PTHR46018:SF4">
    <property type="entry name" value="METALLO-HYDROLASE YHFI-RELATED"/>
    <property type="match status" value="1"/>
</dbReference>
<dbReference type="CDD" id="cd07716">
    <property type="entry name" value="RNaseZ_short-form-like_MBL-fold"/>
    <property type="match status" value="1"/>
</dbReference>
<evidence type="ECO:0000259" key="1">
    <source>
        <dbReference type="SMART" id="SM00849"/>
    </source>
</evidence>
<organism evidence="2">
    <name type="scientific">freshwater metagenome</name>
    <dbReference type="NCBI Taxonomy" id="449393"/>
    <lineage>
        <taxon>unclassified sequences</taxon>
        <taxon>metagenomes</taxon>
        <taxon>ecological metagenomes</taxon>
    </lineage>
</organism>
<gene>
    <name evidence="2" type="ORF">UFOPK3547_01229</name>
</gene>
<dbReference type="InterPro" id="IPR001279">
    <property type="entry name" value="Metallo-B-lactamas"/>
</dbReference>
<evidence type="ECO:0000313" key="2">
    <source>
        <dbReference type="EMBL" id="CAB4346040.1"/>
    </source>
</evidence>
<dbReference type="PANTHER" id="PTHR46018">
    <property type="entry name" value="ZINC PHOSPHODIESTERASE ELAC PROTEIN 1"/>
    <property type="match status" value="1"/>
</dbReference>
<dbReference type="EMBL" id="CAESAN010000109">
    <property type="protein sequence ID" value="CAB4346040.1"/>
    <property type="molecule type" value="Genomic_DNA"/>
</dbReference>
<dbReference type="GO" id="GO:0042781">
    <property type="term" value="F:3'-tRNA processing endoribonuclease activity"/>
    <property type="evidence" value="ECO:0007669"/>
    <property type="project" value="TreeGrafter"/>
</dbReference>
<name>A0A6J5ZZ38_9ZZZZ</name>
<proteinExistence type="predicted"/>
<protein>
    <submittedName>
        <fullName evidence="2">Unannotated protein</fullName>
    </submittedName>
</protein>
<sequence length="255" mass="27413">MQITILGKSPSWQDEDGTCSGYLVESGPTKLLVDCGSGVFAKLRALRDYGEIDAIVLSHFHADHCLDLIPYAYALVYSSRWSQQAAPRPRLIVPSGGTELLRQLAGLFGPDDLVSKAFEISEYEPEDVVTVGPLSLSFCLVPHYVPTFAISITDEGSSGRFTFGADCAPNEQLPEFARGSDLLLIEATLRVPEDDEPRGHLTATEAGEHGRAAQAARLVITHISDEIDQQQSVAEASAAFGGEVILACEGAVFEC</sequence>
<reference evidence="2" key="1">
    <citation type="submission" date="2020-05" db="EMBL/GenBank/DDBJ databases">
        <authorList>
            <person name="Chiriac C."/>
            <person name="Salcher M."/>
            <person name="Ghai R."/>
            <person name="Kavagutti S V."/>
        </authorList>
    </citation>
    <scope>NUCLEOTIDE SEQUENCE</scope>
</reference>
<feature type="domain" description="Metallo-beta-lactamase" evidence="1">
    <location>
        <begin position="18"/>
        <end position="222"/>
    </location>
</feature>
<accession>A0A6J5ZZ38</accession>
<dbReference type="Gene3D" id="3.60.15.10">
    <property type="entry name" value="Ribonuclease Z/Hydroxyacylglutathione hydrolase-like"/>
    <property type="match status" value="1"/>
</dbReference>
<dbReference type="SUPFAM" id="SSF56281">
    <property type="entry name" value="Metallo-hydrolase/oxidoreductase"/>
    <property type="match status" value="1"/>
</dbReference>
<dbReference type="Pfam" id="PF12706">
    <property type="entry name" value="Lactamase_B_2"/>
    <property type="match status" value="1"/>
</dbReference>
<dbReference type="AlphaFoldDB" id="A0A6J5ZZ38"/>
<dbReference type="InterPro" id="IPR036866">
    <property type="entry name" value="RibonucZ/Hydroxyglut_hydro"/>
</dbReference>
<dbReference type="SMART" id="SM00849">
    <property type="entry name" value="Lactamase_B"/>
    <property type="match status" value="1"/>
</dbReference>